<dbReference type="Proteomes" id="UP001329825">
    <property type="component" value="Chromosome 1"/>
</dbReference>
<sequence>MLPIILIPFISLVQGISLPRRDESTPSGGPVYVACVTDTTFSSLNSGIGINATTREECSLSCTTTKWDVAYYREDNSSCHCTTVEESPKSDEIVYAIDQVGNCRSQDDASVEYLHSSYTLCECILPPLPNSTTNFTSPSSIQCLTDCPGDTSTISIRPEYNSVKDTFEYECGCYTDTTGSQIGEGEGQKTDCGFGIESIYVKV</sequence>
<dbReference type="RefSeq" id="XP_062788792.1">
    <property type="nucleotide sequence ID" value="XM_062932741.1"/>
</dbReference>
<feature type="signal peptide" evidence="1">
    <location>
        <begin position="1"/>
        <end position="15"/>
    </location>
</feature>
<evidence type="ECO:0000313" key="2">
    <source>
        <dbReference type="EMBL" id="WRT64052.1"/>
    </source>
</evidence>
<keyword evidence="3" id="KW-1185">Reference proteome</keyword>
<evidence type="ECO:0008006" key="4">
    <source>
        <dbReference type="Google" id="ProtNLM"/>
    </source>
</evidence>
<feature type="chain" id="PRO_5047156708" description="WSC domain-containing protein" evidence="1">
    <location>
        <begin position="16"/>
        <end position="203"/>
    </location>
</feature>
<gene>
    <name evidence="2" type="ORF">IL334_000980</name>
</gene>
<accession>A0ABZ1CRR2</accession>
<keyword evidence="1" id="KW-0732">Signal</keyword>
<organism evidence="2 3">
    <name type="scientific">Kwoniella shivajii</name>
    <dbReference type="NCBI Taxonomy" id="564305"/>
    <lineage>
        <taxon>Eukaryota</taxon>
        <taxon>Fungi</taxon>
        <taxon>Dikarya</taxon>
        <taxon>Basidiomycota</taxon>
        <taxon>Agaricomycotina</taxon>
        <taxon>Tremellomycetes</taxon>
        <taxon>Tremellales</taxon>
        <taxon>Cryptococcaceae</taxon>
        <taxon>Kwoniella</taxon>
    </lineage>
</organism>
<name>A0ABZ1CRR2_9TREE</name>
<dbReference type="EMBL" id="CP141881">
    <property type="protein sequence ID" value="WRT64052.1"/>
    <property type="molecule type" value="Genomic_DNA"/>
</dbReference>
<protein>
    <recommendedName>
        <fullName evidence="4">WSC domain-containing protein</fullName>
    </recommendedName>
</protein>
<proteinExistence type="predicted"/>
<reference evidence="2 3" key="1">
    <citation type="submission" date="2024-01" db="EMBL/GenBank/DDBJ databases">
        <title>Comparative genomics of Cryptococcus and Kwoniella reveals pathogenesis evolution and contrasting modes of karyotype evolution via chromosome fusion or intercentromeric recombination.</title>
        <authorList>
            <person name="Coelho M.A."/>
            <person name="David-Palma M."/>
            <person name="Shea T."/>
            <person name="Bowers K."/>
            <person name="McGinley-Smith S."/>
            <person name="Mohammad A.W."/>
            <person name="Gnirke A."/>
            <person name="Yurkov A.M."/>
            <person name="Nowrousian M."/>
            <person name="Sun S."/>
            <person name="Cuomo C.A."/>
            <person name="Heitman J."/>
        </authorList>
    </citation>
    <scope>NUCLEOTIDE SEQUENCE [LARGE SCALE GENOMIC DNA]</scope>
    <source>
        <strain evidence="2">CBS 11374</strain>
    </source>
</reference>
<evidence type="ECO:0000313" key="3">
    <source>
        <dbReference type="Proteomes" id="UP001329825"/>
    </source>
</evidence>
<dbReference type="GeneID" id="87953111"/>
<evidence type="ECO:0000256" key="1">
    <source>
        <dbReference type="SAM" id="SignalP"/>
    </source>
</evidence>